<dbReference type="EMBL" id="BMAW01011069">
    <property type="protein sequence ID" value="GFT21802.1"/>
    <property type="molecule type" value="Genomic_DNA"/>
</dbReference>
<comment type="caution">
    <text evidence="1">The sequence shown here is derived from an EMBL/GenBank/DDBJ whole genome shotgun (WGS) entry which is preliminary data.</text>
</comment>
<proteinExistence type="predicted"/>
<evidence type="ECO:0000313" key="1">
    <source>
        <dbReference type="EMBL" id="GFT21802.1"/>
    </source>
</evidence>
<dbReference type="AlphaFoldDB" id="A0A8X6TL37"/>
<keyword evidence="2" id="KW-1185">Reference proteome</keyword>
<accession>A0A8X6TL37</accession>
<gene>
    <name evidence="1" type="ORF">NPIL_487891</name>
</gene>
<name>A0A8X6TL37_NEPPI</name>
<sequence>MSLLKTVIYSSEIPFPISSPTTLWLLHILKRISSFNIVCASHNTEVRRYSTLNSQQLEFFEKNSQSDSAYTEKNEIQSGLSLHPNTVTHIYRLV</sequence>
<evidence type="ECO:0000313" key="2">
    <source>
        <dbReference type="Proteomes" id="UP000887013"/>
    </source>
</evidence>
<protein>
    <submittedName>
        <fullName evidence="1">Uncharacterized protein</fullName>
    </submittedName>
</protein>
<dbReference type="Proteomes" id="UP000887013">
    <property type="component" value="Unassembled WGS sequence"/>
</dbReference>
<reference evidence="1" key="1">
    <citation type="submission" date="2020-08" db="EMBL/GenBank/DDBJ databases">
        <title>Multicomponent nature underlies the extraordinary mechanical properties of spider dragline silk.</title>
        <authorList>
            <person name="Kono N."/>
            <person name="Nakamura H."/>
            <person name="Mori M."/>
            <person name="Yoshida Y."/>
            <person name="Ohtoshi R."/>
            <person name="Malay A.D."/>
            <person name="Moran D.A.P."/>
            <person name="Tomita M."/>
            <person name="Numata K."/>
            <person name="Arakawa K."/>
        </authorList>
    </citation>
    <scope>NUCLEOTIDE SEQUENCE</scope>
</reference>
<organism evidence="1 2">
    <name type="scientific">Nephila pilipes</name>
    <name type="common">Giant wood spider</name>
    <name type="synonym">Nephila maculata</name>
    <dbReference type="NCBI Taxonomy" id="299642"/>
    <lineage>
        <taxon>Eukaryota</taxon>
        <taxon>Metazoa</taxon>
        <taxon>Ecdysozoa</taxon>
        <taxon>Arthropoda</taxon>
        <taxon>Chelicerata</taxon>
        <taxon>Arachnida</taxon>
        <taxon>Araneae</taxon>
        <taxon>Araneomorphae</taxon>
        <taxon>Entelegynae</taxon>
        <taxon>Araneoidea</taxon>
        <taxon>Nephilidae</taxon>
        <taxon>Nephila</taxon>
    </lineage>
</organism>